<dbReference type="STRING" id="1408416.GCA_000702765_00923"/>
<gene>
    <name evidence="1" type="ORF">NCTC10172_00561</name>
</gene>
<dbReference type="AlphaFoldDB" id="A0A449BJA4"/>
<evidence type="ECO:0000313" key="2">
    <source>
        <dbReference type="Proteomes" id="UP000290909"/>
    </source>
</evidence>
<name>A0A449BJA4_9MOLU</name>
<dbReference type="EMBL" id="LR215050">
    <property type="protein sequence ID" value="VEU82545.1"/>
    <property type="molecule type" value="Genomic_DNA"/>
</dbReference>
<reference evidence="1 2" key="1">
    <citation type="submission" date="2019-01" db="EMBL/GenBank/DDBJ databases">
        <authorList>
            <consortium name="Pathogen Informatics"/>
        </authorList>
    </citation>
    <scope>NUCLEOTIDE SEQUENCE [LARGE SCALE GENOMIC DNA]</scope>
    <source>
        <strain evidence="1 2">NCTC10172</strain>
    </source>
</reference>
<protein>
    <submittedName>
        <fullName evidence="1">Uncharacterized protein</fullName>
    </submittedName>
</protein>
<organism evidence="1 2">
    <name type="scientific">Acholeplasma hippikon</name>
    <dbReference type="NCBI Taxonomy" id="264636"/>
    <lineage>
        <taxon>Bacteria</taxon>
        <taxon>Bacillati</taxon>
        <taxon>Mycoplasmatota</taxon>
        <taxon>Mollicutes</taxon>
        <taxon>Acholeplasmatales</taxon>
        <taxon>Acholeplasmataceae</taxon>
        <taxon>Acholeplasma</taxon>
    </lineage>
</organism>
<proteinExistence type="predicted"/>
<sequence length="60" mass="6443">MKKIKIFVALLFVLILGVTVISLKPQALAEDNKSAVQVGFDDVGPDLRNPIGKIEFAGGF</sequence>
<dbReference type="Proteomes" id="UP000290909">
    <property type="component" value="Chromosome"/>
</dbReference>
<dbReference type="KEGG" id="ahk:NCTC10172_00561"/>
<evidence type="ECO:0000313" key="1">
    <source>
        <dbReference type="EMBL" id="VEU82545.1"/>
    </source>
</evidence>
<keyword evidence="2" id="KW-1185">Reference proteome</keyword>
<dbReference type="RefSeq" id="WP_035369358.1">
    <property type="nucleotide sequence ID" value="NZ_LR215050.1"/>
</dbReference>
<accession>A0A449BJA4</accession>